<reference evidence="1" key="1">
    <citation type="submission" date="2020-06" db="EMBL/GenBank/DDBJ databases">
        <authorList>
            <person name="Onetto C."/>
        </authorList>
    </citation>
    <scope>NUCLEOTIDE SEQUENCE</scope>
</reference>
<accession>A0A9N8PAU1</accession>
<dbReference type="OrthoDB" id="3872360at2759"/>
<keyword evidence="2" id="KW-1185">Reference proteome</keyword>
<sequence>MASRFDVAVHRARQEDLSIFFHHHNWLTDIRLHERFPRGSDYQTAKPALKWYRTIDGRVAVAFEGLRITDLWNEQLSLIDLLSRGDIFSIIPTELITRPCRLAAMIMQVCAEVSLQKARNFHTPITEEEIDVGTFAHPYQLVLVADDDIDPAVWMDAYTLAHDTGVKLSTPTINITYPGDEYQYLTNADVVFASIDRIKKLVGTKAIGLSCVRRIIVDEPLYINKTTWGSLAMLLRHPEMNPEVGTLFVGRAASLEPEVVKKIRDFTTHTLPYWHEHTAESRAEAQAEWDAYEATI</sequence>
<name>A0A9N8PAU1_9PEZI</name>
<comment type="caution">
    <text evidence="1">The sequence shown here is derived from an EMBL/GenBank/DDBJ whole genome shotgun (WGS) entry which is preliminary data.</text>
</comment>
<organism evidence="1 2">
    <name type="scientific">Aureobasidium mustum</name>
    <dbReference type="NCBI Taxonomy" id="2773714"/>
    <lineage>
        <taxon>Eukaryota</taxon>
        <taxon>Fungi</taxon>
        <taxon>Dikarya</taxon>
        <taxon>Ascomycota</taxon>
        <taxon>Pezizomycotina</taxon>
        <taxon>Dothideomycetes</taxon>
        <taxon>Dothideomycetidae</taxon>
        <taxon>Dothideales</taxon>
        <taxon>Saccotheciaceae</taxon>
        <taxon>Aureobasidium</taxon>
    </lineage>
</organism>
<gene>
    <name evidence="1" type="ORF">AWRI4233_LOCUS1628</name>
</gene>
<evidence type="ECO:0000313" key="1">
    <source>
        <dbReference type="EMBL" id="CAD0088345.1"/>
    </source>
</evidence>
<dbReference type="EMBL" id="CAIJEO010000003">
    <property type="protein sequence ID" value="CAD0088345.1"/>
    <property type="molecule type" value="Genomic_DNA"/>
</dbReference>
<dbReference type="AlphaFoldDB" id="A0A9N8PAU1"/>
<dbReference type="Proteomes" id="UP000714618">
    <property type="component" value="Unassembled WGS sequence"/>
</dbReference>
<proteinExistence type="predicted"/>
<evidence type="ECO:0000313" key="2">
    <source>
        <dbReference type="Proteomes" id="UP000714618"/>
    </source>
</evidence>
<protein>
    <submittedName>
        <fullName evidence="1">Uncharacterized protein</fullName>
    </submittedName>
</protein>